<comment type="caution">
    <text evidence="1">The sequence shown here is derived from an EMBL/GenBank/DDBJ whole genome shotgun (WGS) entry which is preliminary data.</text>
</comment>
<organism evidence="1 2">
    <name type="scientific">Candidatus Gottesmanbacteria bacterium RBG_16_52_11</name>
    <dbReference type="NCBI Taxonomy" id="1798374"/>
    <lineage>
        <taxon>Bacteria</taxon>
        <taxon>Candidatus Gottesmaniibacteriota</taxon>
    </lineage>
</organism>
<accession>A0A1F5YVT2</accession>
<dbReference type="InterPro" id="IPR023214">
    <property type="entry name" value="HAD_sf"/>
</dbReference>
<dbReference type="EMBL" id="MFJD01000004">
    <property type="protein sequence ID" value="OGG04299.1"/>
    <property type="molecule type" value="Genomic_DNA"/>
</dbReference>
<evidence type="ECO:0000313" key="2">
    <source>
        <dbReference type="Proteomes" id="UP000178448"/>
    </source>
</evidence>
<dbReference type="STRING" id="1798374.A2Z33_04075"/>
<protein>
    <recommendedName>
        <fullName evidence="3">Haloacid dehalogenase-like hydrolase</fullName>
    </recommendedName>
</protein>
<dbReference type="InterPro" id="IPR036412">
    <property type="entry name" value="HAD-like_sf"/>
</dbReference>
<gene>
    <name evidence="1" type="ORF">A2Z33_04075</name>
</gene>
<dbReference type="Proteomes" id="UP000178448">
    <property type="component" value="Unassembled WGS sequence"/>
</dbReference>
<evidence type="ECO:0008006" key="3">
    <source>
        <dbReference type="Google" id="ProtNLM"/>
    </source>
</evidence>
<name>A0A1F5YVT2_9BACT</name>
<evidence type="ECO:0000313" key="1">
    <source>
        <dbReference type="EMBL" id="OGG04299.1"/>
    </source>
</evidence>
<dbReference type="AlphaFoldDB" id="A0A1F5YVT2"/>
<proteinExistence type="predicted"/>
<reference evidence="1 2" key="1">
    <citation type="journal article" date="2016" name="Nat. Commun.">
        <title>Thousands of microbial genomes shed light on interconnected biogeochemical processes in an aquifer system.</title>
        <authorList>
            <person name="Anantharaman K."/>
            <person name="Brown C.T."/>
            <person name="Hug L.A."/>
            <person name="Sharon I."/>
            <person name="Castelle C.J."/>
            <person name="Probst A.J."/>
            <person name="Thomas B.C."/>
            <person name="Singh A."/>
            <person name="Wilkins M.J."/>
            <person name="Karaoz U."/>
            <person name="Brodie E.L."/>
            <person name="Williams K.H."/>
            <person name="Hubbard S.S."/>
            <person name="Banfield J.F."/>
        </authorList>
    </citation>
    <scope>NUCLEOTIDE SEQUENCE [LARGE SCALE GENOMIC DNA]</scope>
</reference>
<dbReference type="SUPFAM" id="SSF56784">
    <property type="entry name" value="HAD-like"/>
    <property type="match status" value="1"/>
</dbReference>
<dbReference type="Gene3D" id="3.40.50.1000">
    <property type="entry name" value="HAD superfamily/HAD-like"/>
    <property type="match status" value="1"/>
</dbReference>
<sequence>METVIGIDLDNTIISFDRILHASASELGLVGRGIPVRKDAVKQAILERHGDRVWHHIQKIAYGLRMEEARLIRGAVPFISECLRSGIRVYIISHKAELVEVNGVRINLRNKAMQFLKKRFIIGSETDRLNEQNIFFEPTRADKLARIAKLRCTHFIDDLEDVFREDGFPETVTKILLGHTTDSSWMTCPTWGKVSQYFFG</sequence>